<proteinExistence type="predicted"/>
<keyword evidence="3" id="KW-1185">Reference proteome</keyword>
<evidence type="ECO:0000259" key="1">
    <source>
        <dbReference type="Pfam" id="PF16064"/>
    </source>
</evidence>
<reference evidence="2 3" key="1">
    <citation type="submission" date="2024-06" db="EMBL/GenBank/DDBJ databases">
        <authorList>
            <person name="Pan Q."/>
            <person name="Wen M."/>
            <person name="Jouanno E."/>
            <person name="Zahm M."/>
            <person name="Klopp C."/>
            <person name="Cabau C."/>
            <person name="Louis A."/>
            <person name="Berthelot C."/>
            <person name="Parey E."/>
            <person name="Roest Crollius H."/>
            <person name="Montfort J."/>
            <person name="Robinson-Rechavi M."/>
            <person name="Bouchez O."/>
            <person name="Lampietro C."/>
            <person name="Lopez Roques C."/>
            <person name="Donnadieu C."/>
            <person name="Postlethwait J."/>
            <person name="Bobe J."/>
            <person name="Verreycken H."/>
            <person name="Guiguen Y."/>
        </authorList>
    </citation>
    <scope>NUCLEOTIDE SEQUENCE [LARGE SCALE GENOMIC DNA]</scope>
    <source>
        <strain evidence="2">Up_M1</strain>
        <tissue evidence="2">Testis</tissue>
    </source>
</reference>
<dbReference type="Proteomes" id="UP001557470">
    <property type="component" value="Unassembled WGS sequence"/>
</dbReference>
<dbReference type="EMBL" id="JAGEUA010000007">
    <property type="protein sequence ID" value="KAL0970719.1"/>
    <property type="molecule type" value="Genomic_DNA"/>
</dbReference>
<protein>
    <recommendedName>
        <fullName evidence="1">DUF4806 domain-containing protein</fullName>
    </recommendedName>
</protein>
<dbReference type="PANTHER" id="PTHR34153:SF2">
    <property type="entry name" value="SI:CH211-262H13.3-RELATED"/>
    <property type="match status" value="1"/>
</dbReference>
<comment type="caution">
    <text evidence="2">The sequence shown here is derived from an EMBL/GenBank/DDBJ whole genome shotgun (WGS) entry which is preliminary data.</text>
</comment>
<dbReference type="PANTHER" id="PTHR34153">
    <property type="entry name" value="SI:CH211-262H13.3-RELATED-RELATED"/>
    <property type="match status" value="1"/>
</dbReference>
<organism evidence="2 3">
    <name type="scientific">Umbra pygmaea</name>
    <name type="common">Eastern mudminnow</name>
    <dbReference type="NCBI Taxonomy" id="75934"/>
    <lineage>
        <taxon>Eukaryota</taxon>
        <taxon>Metazoa</taxon>
        <taxon>Chordata</taxon>
        <taxon>Craniata</taxon>
        <taxon>Vertebrata</taxon>
        <taxon>Euteleostomi</taxon>
        <taxon>Actinopterygii</taxon>
        <taxon>Neopterygii</taxon>
        <taxon>Teleostei</taxon>
        <taxon>Protacanthopterygii</taxon>
        <taxon>Esociformes</taxon>
        <taxon>Umbridae</taxon>
        <taxon>Umbra</taxon>
    </lineage>
</organism>
<evidence type="ECO:0000313" key="2">
    <source>
        <dbReference type="EMBL" id="KAL0970719.1"/>
    </source>
</evidence>
<gene>
    <name evidence="2" type="ORF">UPYG_G00246340</name>
</gene>
<dbReference type="AlphaFoldDB" id="A0ABD0WGB3"/>
<sequence>MTFSVVSFPEEGDCVAVVPRLWLKGGLCYWPPHSITSRKSFILEKFVRSCSPPGDTWEAVHFELIKHADTWEAARVYRQRSENGSSMETTDDESLLGPYHPKDTRRHHNTLWIAALEVGPLLVVPGNRELLPGNRAVLPGNRAWIAALEVGPLPVVLGNRAVLPGNRAVLPGNRAVLPGNRAVLPFNRASGTPRRHLEYQVEDFGSTCEEYLAKIKRQTDEIVLLRAQLTLQSASDKRQTEEIVNLRAQLALQSGPGNSLLRHIGTMSEELRSVSNQVATVLACIQANGPVGELLFPNVQGIQLPLDNLEDLQHFDSQLRKDTDIQDNLVRCLSVNAGNDLKNTVWRMLPCILTNALAVLTTWTGSGNKTSFRDLFLRTVLQRAIRKNAATRDATDKAVQNQVTRYLKGAADRAGGRRRRGGPRDLP</sequence>
<feature type="domain" description="DUF4806" evidence="1">
    <location>
        <begin position="299"/>
        <end position="375"/>
    </location>
</feature>
<accession>A0ABD0WGB3</accession>
<evidence type="ECO:0000313" key="3">
    <source>
        <dbReference type="Proteomes" id="UP001557470"/>
    </source>
</evidence>
<name>A0ABD0WGB3_UMBPY</name>
<dbReference type="InterPro" id="IPR032071">
    <property type="entry name" value="DUF4806"/>
</dbReference>
<dbReference type="Pfam" id="PF16064">
    <property type="entry name" value="DUF4806"/>
    <property type="match status" value="1"/>
</dbReference>